<evidence type="ECO:0000259" key="7">
    <source>
        <dbReference type="PROSITE" id="PS50928"/>
    </source>
</evidence>
<comment type="caution">
    <text evidence="8">The sequence shown here is derived from an EMBL/GenBank/DDBJ whole genome shotgun (WGS) entry which is preliminary data.</text>
</comment>
<proteinExistence type="inferred from homology"/>
<feature type="transmembrane region" description="Helical" evidence="6">
    <location>
        <begin position="180"/>
        <end position="198"/>
    </location>
</feature>
<evidence type="ECO:0000256" key="6">
    <source>
        <dbReference type="RuleBase" id="RU363032"/>
    </source>
</evidence>
<feature type="transmembrane region" description="Helical" evidence="6">
    <location>
        <begin position="67"/>
        <end position="97"/>
    </location>
</feature>
<accession>A0ABV0MBX5</accession>
<dbReference type="InterPro" id="IPR035906">
    <property type="entry name" value="MetI-like_sf"/>
</dbReference>
<gene>
    <name evidence="8" type="ORF">ABK249_31305</name>
</gene>
<dbReference type="Pfam" id="PF00528">
    <property type="entry name" value="BPD_transp_1"/>
    <property type="match status" value="1"/>
</dbReference>
<dbReference type="PROSITE" id="PS50928">
    <property type="entry name" value="ABC_TM1"/>
    <property type="match status" value="1"/>
</dbReference>
<dbReference type="InterPro" id="IPR051204">
    <property type="entry name" value="ABC_transp_perm/SBD"/>
</dbReference>
<comment type="similarity">
    <text evidence="6">Belongs to the binding-protein-dependent transport system permease family.</text>
</comment>
<evidence type="ECO:0000313" key="8">
    <source>
        <dbReference type="EMBL" id="MEQ1409393.1"/>
    </source>
</evidence>
<feature type="transmembrane region" description="Helical" evidence="6">
    <location>
        <begin position="23"/>
        <end position="46"/>
    </location>
</feature>
<keyword evidence="3 6" id="KW-0812">Transmembrane</keyword>
<dbReference type="CDD" id="cd06261">
    <property type="entry name" value="TM_PBP2"/>
    <property type="match status" value="1"/>
</dbReference>
<keyword evidence="9" id="KW-1185">Reference proteome</keyword>
<evidence type="ECO:0000256" key="2">
    <source>
        <dbReference type="ARBA" id="ARBA00022448"/>
    </source>
</evidence>
<dbReference type="RefSeq" id="WP_227705501.1">
    <property type="nucleotide sequence ID" value="NZ_JBEAAL010000043.1"/>
</dbReference>
<organism evidence="8 9">
    <name type="scientific">Neorhizobium phenanthreniclasticum</name>
    <dbReference type="NCBI Taxonomy" id="3157917"/>
    <lineage>
        <taxon>Bacteria</taxon>
        <taxon>Pseudomonadati</taxon>
        <taxon>Pseudomonadota</taxon>
        <taxon>Alphaproteobacteria</taxon>
        <taxon>Hyphomicrobiales</taxon>
        <taxon>Rhizobiaceae</taxon>
        <taxon>Rhizobium/Agrobacterium group</taxon>
        <taxon>Neorhizobium</taxon>
    </lineage>
</organism>
<comment type="subcellular location">
    <subcellularLocation>
        <location evidence="1 6">Cell membrane</location>
        <topology evidence="1 6">Multi-pass membrane protein</topology>
    </subcellularLocation>
</comment>
<evidence type="ECO:0000313" key="9">
    <source>
        <dbReference type="Proteomes" id="UP001496627"/>
    </source>
</evidence>
<evidence type="ECO:0000256" key="5">
    <source>
        <dbReference type="ARBA" id="ARBA00023136"/>
    </source>
</evidence>
<dbReference type="SUPFAM" id="SSF161098">
    <property type="entry name" value="MetI-like"/>
    <property type="match status" value="1"/>
</dbReference>
<reference evidence="8 9" key="1">
    <citation type="submission" date="2024-05" db="EMBL/GenBank/DDBJ databases">
        <title>Neorhizobium sp. Rsf11, a plant growth promoting and heavy metal resistant PAH-degrader.</title>
        <authorList>
            <person name="Golubev S.N."/>
            <person name="Muratova A.Y."/>
            <person name="Markelova M.I."/>
        </authorList>
    </citation>
    <scope>NUCLEOTIDE SEQUENCE [LARGE SCALE GENOMIC DNA]</scope>
    <source>
        <strain evidence="8 9">Rsf11</strain>
    </source>
</reference>
<dbReference type="InterPro" id="IPR000515">
    <property type="entry name" value="MetI-like"/>
</dbReference>
<evidence type="ECO:0000256" key="1">
    <source>
        <dbReference type="ARBA" id="ARBA00004651"/>
    </source>
</evidence>
<name>A0ABV0MBX5_9HYPH</name>
<keyword evidence="2 6" id="KW-0813">Transport</keyword>
<keyword evidence="5 6" id="KW-0472">Membrane</keyword>
<dbReference type="PANTHER" id="PTHR30177">
    <property type="entry name" value="GLYCINE BETAINE/L-PROLINE TRANSPORT SYSTEM PERMEASE PROTEIN PROW"/>
    <property type="match status" value="1"/>
</dbReference>
<dbReference type="EMBL" id="JBEAAL010000043">
    <property type="protein sequence ID" value="MEQ1409393.1"/>
    <property type="molecule type" value="Genomic_DNA"/>
</dbReference>
<keyword evidence="4 6" id="KW-1133">Transmembrane helix</keyword>
<dbReference type="PANTHER" id="PTHR30177:SF4">
    <property type="entry name" value="OSMOPROTECTANT IMPORT PERMEASE PROTEIN OSMW"/>
    <property type="match status" value="1"/>
</dbReference>
<sequence>MQQLTDWIVQHDREFLTALGRHVSMSVLSLAIAFLIGLALAAAVVGRPKIAFVVINVASGLRTFPSLAVLALTVPVMGIGVVPAIIALTVLALPAILLNGYVGLRDADPDAVDAAVALGMRWHQVMRKVRLPLAAPAIFAGGQTATIQVISGATLAPFIGAGGLGDYIVTGIGTLDVPTLLIGAIPIAILALGAELLLSSLERKYFAREHLP</sequence>
<protein>
    <submittedName>
        <fullName evidence="8">ABC transporter permease</fullName>
    </submittedName>
</protein>
<evidence type="ECO:0000256" key="4">
    <source>
        <dbReference type="ARBA" id="ARBA00022989"/>
    </source>
</evidence>
<feature type="domain" description="ABC transmembrane type-1" evidence="7">
    <location>
        <begin position="19"/>
        <end position="198"/>
    </location>
</feature>
<evidence type="ECO:0000256" key="3">
    <source>
        <dbReference type="ARBA" id="ARBA00022692"/>
    </source>
</evidence>
<dbReference type="Proteomes" id="UP001496627">
    <property type="component" value="Unassembled WGS sequence"/>
</dbReference>
<dbReference type="Gene3D" id="1.10.3720.10">
    <property type="entry name" value="MetI-like"/>
    <property type="match status" value="1"/>
</dbReference>